<evidence type="ECO:0000256" key="5">
    <source>
        <dbReference type="ARBA" id="ARBA00023251"/>
    </source>
</evidence>
<proteinExistence type="predicted"/>
<feature type="domain" description="ABC transmembrane type-2" evidence="7">
    <location>
        <begin position="33"/>
        <end position="259"/>
    </location>
</feature>
<dbReference type="OrthoDB" id="160207at2"/>
<dbReference type="EMBL" id="AP019307">
    <property type="protein sequence ID" value="BBH15880.1"/>
    <property type="molecule type" value="Genomic_DNA"/>
</dbReference>
<accession>A0A3G9IAV1</accession>
<evidence type="ECO:0000259" key="7">
    <source>
        <dbReference type="PROSITE" id="PS51012"/>
    </source>
</evidence>
<sequence length="259" mass="26952">MTELTPHPGAAPFWRMVLAHAGMESRLMLRNGEQLLIAIVIPVMVLIGGYEGGKHLSLSFAKTPQELIDTIAPGVLALAVMSTSFASLAIATGFERRYGVIKRLGASPLSRGGLLVGKILGLLTVEVLQIVVLSVVALLFGWSPQLCLAGLAGALMAALLGTAAFASLGLLIAGVLRAEATLAAANLLYLLLMAGGAVVLPRTSYGEFGHITKFLPSGALGDAMRTGLLDGRIAWASLLVLAVWAAVAAVGTARTFRWE</sequence>
<feature type="transmembrane region" description="Helical" evidence="6">
    <location>
        <begin position="148"/>
        <end position="173"/>
    </location>
</feature>
<keyword evidence="5" id="KW-0046">Antibiotic resistance</keyword>
<dbReference type="InterPro" id="IPR051784">
    <property type="entry name" value="Nod_factor_ABC_transporter"/>
</dbReference>
<feature type="transmembrane region" description="Helical" evidence="6">
    <location>
        <begin position="35"/>
        <end position="51"/>
    </location>
</feature>
<dbReference type="PANTHER" id="PTHR43229:SF2">
    <property type="entry name" value="NODULATION PROTEIN J"/>
    <property type="match status" value="1"/>
</dbReference>
<name>A0A3G9IAV1_9ACTN</name>
<evidence type="ECO:0000256" key="1">
    <source>
        <dbReference type="ARBA" id="ARBA00004141"/>
    </source>
</evidence>
<dbReference type="GO" id="GO:0046677">
    <property type="term" value="P:response to antibiotic"/>
    <property type="evidence" value="ECO:0007669"/>
    <property type="project" value="UniProtKB-KW"/>
</dbReference>
<dbReference type="PANTHER" id="PTHR43229">
    <property type="entry name" value="NODULATION PROTEIN J"/>
    <property type="match status" value="1"/>
</dbReference>
<feature type="transmembrane region" description="Helical" evidence="6">
    <location>
        <begin position="180"/>
        <end position="200"/>
    </location>
</feature>
<evidence type="ECO:0000313" key="9">
    <source>
        <dbReference type="Proteomes" id="UP000271573"/>
    </source>
</evidence>
<dbReference type="InterPro" id="IPR000412">
    <property type="entry name" value="ABC_2_transport"/>
</dbReference>
<dbReference type="Pfam" id="PF12698">
    <property type="entry name" value="ABC2_membrane_3"/>
    <property type="match status" value="1"/>
</dbReference>
<evidence type="ECO:0000313" key="8">
    <source>
        <dbReference type="EMBL" id="BBH15880.1"/>
    </source>
</evidence>
<dbReference type="PIRSF" id="PIRSF006648">
    <property type="entry name" value="DrrB"/>
    <property type="match status" value="1"/>
</dbReference>
<feature type="transmembrane region" description="Helical" evidence="6">
    <location>
        <begin position="233"/>
        <end position="253"/>
    </location>
</feature>
<dbReference type="GO" id="GO:0140359">
    <property type="term" value="F:ABC-type transporter activity"/>
    <property type="evidence" value="ECO:0007669"/>
    <property type="project" value="InterPro"/>
</dbReference>
<evidence type="ECO:0000256" key="6">
    <source>
        <dbReference type="SAM" id="Phobius"/>
    </source>
</evidence>
<evidence type="ECO:0000256" key="2">
    <source>
        <dbReference type="ARBA" id="ARBA00022692"/>
    </source>
</evidence>
<keyword evidence="3 6" id="KW-1133">Transmembrane helix</keyword>
<keyword evidence="2 6" id="KW-0812">Transmembrane</keyword>
<keyword evidence="4 6" id="KW-0472">Membrane</keyword>
<organism evidence="8 9">
    <name type="scientific">Nocardioides baekrokdamisoli</name>
    <dbReference type="NCBI Taxonomy" id="1804624"/>
    <lineage>
        <taxon>Bacteria</taxon>
        <taxon>Bacillati</taxon>
        <taxon>Actinomycetota</taxon>
        <taxon>Actinomycetes</taxon>
        <taxon>Propionibacteriales</taxon>
        <taxon>Nocardioidaceae</taxon>
        <taxon>Nocardioides</taxon>
    </lineage>
</organism>
<evidence type="ECO:0000256" key="3">
    <source>
        <dbReference type="ARBA" id="ARBA00022989"/>
    </source>
</evidence>
<protein>
    <submittedName>
        <fullName evidence="8">Transport permease protein</fullName>
    </submittedName>
</protein>
<dbReference type="InterPro" id="IPR013525">
    <property type="entry name" value="ABC2_TM"/>
</dbReference>
<keyword evidence="9" id="KW-1185">Reference proteome</keyword>
<feature type="transmembrane region" description="Helical" evidence="6">
    <location>
        <begin position="115"/>
        <end position="142"/>
    </location>
</feature>
<reference evidence="8 9" key="1">
    <citation type="submission" date="2018-11" db="EMBL/GenBank/DDBJ databases">
        <title>Complete genome sequence of Nocardioides baekrokdamisoli strain KCTC 39748.</title>
        <authorList>
            <person name="Kang S.W."/>
            <person name="Lee K.C."/>
            <person name="Kim K.K."/>
            <person name="Kim J.S."/>
            <person name="Kim D.S."/>
            <person name="Ko S.H."/>
            <person name="Yang S.H."/>
            <person name="Shin Y.K."/>
            <person name="Lee J.S."/>
        </authorList>
    </citation>
    <scope>NUCLEOTIDE SEQUENCE [LARGE SCALE GENOMIC DNA]</scope>
    <source>
        <strain evidence="8 9">KCTC 39748</strain>
    </source>
</reference>
<dbReference type="Proteomes" id="UP000271573">
    <property type="component" value="Chromosome"/>
</dbReference>
<comment type="subcellular location">
    <subcellularLocation>
        <location evidence="1">Membrane</location>
        <topology evidence="1">Multi-pass membrane protein</topology>
    </subcellularLocation>
</comment>
<dbReference type="PROSITE" id="PS51012">
    <property type="entry name" value="ABC_TM2"/>
    <property type="match status" value="1"/>
</dbReference>
<gene>
    <name evidence="8" type="ORF">Back2_01670</name>
</gene>
<feature type="transmembrane region" description="Helical" evidence="6">
    <location>
        <begin position="71"/>
        <end position="94"/>
    </location>
</feature>
<evidence type="ECO:0000256" key="4">
    <source>
        <dbReference type="ARBA" id="ARBA00023136"/>
    </source>
</evidence>
<dbReference type="RefSeq" id="WP_125565876.1">
    <property type="nucleotide sequence ID" value="NZ_AP019307.1"/>
</dbReference>
<dbReference type="InterPro" id="IPR047817">
    <property type="entry name" value="ABC2_TM_bact-type"/>
</dbReference>
<dbReference type="AlphaFoldDB" id="A0A3G9IAV1"/>
<dbReference type="KEGG" id="nbe:Back2_01670"/>
<dbReference type="GO" id="GO:0043190">
    <property type="term" value="C:ATP-binding cassette (ABC) transporter complex"/>
    <property type="evidence" value="ECO:0007669"/>
    <property type="project" value="InterPro"/>
</dbReference>